<dbReference type="GO" id="GO:0015031">
    <property type="term" value="P:protein transport"/>
    <property type="evidence" value="ECO:0007669"/>
    <property type="project" value="UniProtKB-KW"/>
</dbReference>
<dbReference type="OrthoDB" id="9986677at2759"/>
<keyword evidence="5" id="KW-0571">Peptide transport</keyword>
<gene>
    <name evidence="10" type="primary">KNAG0G02310</name>
    <name evidence="10" type="ordered locus">KNAG_0G02310</name>
</gene>
<protein>
    <recommendedName>
        <fullName evidence="12">OPT family small oligopeptide transporter</fullName>
    </recommendedName>
</protein>
<proteinExistence type="inferred from homology"/>
<dbReference type="NCBIfam" id="TIGR00727">
    <property type="entry name" value="ISP4_OPT"/>
    <property type="match status" value="1"/>
</dbReference>
<dbReference type="RefSeq" id="XP_022465535.1">
    <property type="nucleotide sequence ID" value="XM_022609105.1"/>
</dbReference>
<keyword evidence="11" id="KW-1185">Reference proteome</keyword>
<keyword evidence="7 9" id="KW-1133">Transmembrane helix</keyword>
<dbReference type="GeneID" id="34527013"/>
<reference evidence="10 11" key="1">
    <citation type="journal article" date="2011" name="Proc. Natl. Acad. Sci. U.S.A.">
        <title>Evolutionary erosion of yeast sex chromosomes by mating-type switching accidents.</title>
        <authorList>
            <person name="Gordon J.L."/>
            <person name="Armisen D."/>
            <person name="Proux-Wera E."/>
            <person name="Oheigeartaigh S.S."/>
            <person name="Byrne K.P."/>
            <person name="Wolfe K.H."/>
        </authorList>
    </citation>
    <scope>NUCLEOTIDE SEQUENCE [LARGE SCALE GENOMIC DNA]</scope>
    <source>
        <strain evidence="11">ATCC MYA-139 / BCRC 22969 / CBS 8797 / CCRC 22969 / KCTC 17520 / NBRC 10181 / NCYC 3082</strain>
    </source>
</reference>
<evidence type="ECO:0000313" key="10">
    <source>
        <dbReference type="EMBL" id="CCK71289.1"/>
    </source>
</evidence>
<evidence type="ECO:0000256" key="2">
    <source>
        <dbReference type="ARBA" id="ARBA00008807"/>
    </source>
</evidence>
<evidence type="ECO:0000256" key="7">
    <source>
        <dbReference type="ARBA" id="ARBA00022989"/>
    </source>
</evidence>
<dbReference type="Proteomes" id="UP000006310">
    <property type="component" value="Chromosome 7"/>
</dbReference>
<dbReference type="NCBIfam" id="TIGR00728">
    <property type="entry name" value="OPT_sfam"/>
    <property type="match status" value="1"/>
</dbReference>
<accession>J7S812</accession>
<feature type="transmembrane region" description="Helical" evidence="9">
    <location>
        <begin position="540"/>
        <end position="560"/>
    </location>
</feature>
<keyword evidence="6" id="KW-0653">Protein transport</keyword>
<organism evidence="10 11">
    <name type="scientific">Huiozyma naganishii (strain ATCC MYA-139 / BCRC 22969 / CBS 8797 / KCTC 17520 / NBRC 10181 / NCYC 3082 / Yp74L-3)</name>
    <name type="common">Yeast</name>
    <name type="synonym">Kazachstania naganishii</name>
    <dbReference type="NCBI Taxonomy" id="1071383"/>
    <lineage>
        <taxon>Eukaryota</taxon>
        <taxon>Fungi</taxon>
        <taxon>Dikarya</taxon>
        <taxon>Ascomycota</taxon>
        <taxon>Saccharomycotina</taxon>
        <taxon>Saccharomycetes</taxon>
        <taxon>Saccharomycetales</taxon>
        <taxon>Saccharomycetaceae</taxon>
        <taxon>Huiozyma</taxon>
    </lineage>
</organism>
<dbReference type="PANTHER" id="PTHR22601">
    <property type="entry name" value="ISP4 LIKE PROTEIN"/>
    <property type="match status" value="1"/>
</dbReference>
<keyword evidence="8 9" id="KW-0472">Membrane</keyword>
<dbReference type="eggNOG" id="KOG2262">
    <property type="taxonomic scope" value="Eukaryota"/>
</dbReference>
<dbReference type="Pfam" id="PF03169">
    <property type="entry name" value="OPT"/>
    <property type="match status" value="1"/>
</dbReference>
<comment type="subcellular location">
    <subcellularLocation>
        <location evidence="1">Membrane</location>
        <topology evidence="1">Multi-pass membrane protein</topology>
    </subcellularLocation>
</comment>
<evidence type="ECO:0000256" key="3">
    <source>
        <dbReference type="ARBA" id="ARBA00022448"/>
    </source>
</evidence>
<dbReference type="HOGENOM" id="CLU_004965_1_1_1"/>
<feature type="transmembrane region" description="Helical" evidence="9">
    <location>
        <begin position="343"/>
        <end position="367"/>
    </location>
</feature>
<dbReference type="GO" id="GO:0031520">
    <property type="term" value="C:plasma membrane of cell tip"/>
    <property type="evidence" value="ECO:0007669"/>
    <property type="project" value="EnsemblFungi"/>
</dbReference>
<keyword evidence="3" id="KW-0813">Transport</keyword>
<dbReference type="KEGG" id="kng:KNAG_0G02310"/>
<evidence type="ECO:0000256" key="5">
    <source>
        <dbReference type="ARBA" id="ARBA00022856"/>
    </source>
</evidence>
<evidence type="ECO:0000256" key="9">
    <source>
        <dbReference type="SAM" id="Phobius"/>
    </source>
</evidence>
<evidence type="ECO:0000313" key="11">
    <source>
        <dbReference type="Proteomes" id="UP000006310"/>
    </source>
</evidence>
<feature type="transmembrane region" description="Helical" evidence="9">
    <location>
        <begin position="581"/>
        <end position="601"/>
    </location>
</feature>
<dbReference type="EMBL" id="HE978320">
    <property type="protein sequence ID" value="CCK71289.1"/>
    <property type="molecule type" value="Genomic_DNA"/>
</dbReference>
<evidence type="ECO:0000256" key="6">
    <source>
        <dbReference type="ARBA" id="ARBA00022927"/>
    </source>
</evidence>
<keyword evidence="4 9" id="KW-0812">Transmembrane</keyword>
<feature type="transmembrane region" description="Helical" evidence="9">
    <location>
        <begin position="100"/>
        <end position="118"/>
    </location>
</feature>
<feature type="transmembrane region" description="Helical" evidence="9">
    <location>
        <begin position="226"/>
        <end position="245"/>
    </location>
</feature>
<feature type="transmembrane region" description="Helical" evidence="9">
    <location>
        <begin position="474"/>
        <end position="494"/>
    </location>
</feature>
<feature type="transmembrane region" description="Helical" evidence="9">
    <location>
        <begin position="169"/>
        <end position="189"/>
    </location>
</feature>
<dbReference type="GO" id="GO:0034634">
    <property type="term" value="F:glutathione transmembrane transporter activity"/>
    <property type="evidence" value="ECO:0007669"/>
    <property type="project" value="EnsemblFungi"/>
</dbReference>
<feature type="transmembrane region" description="Helical" evidence="9">
    <location>
        <begin position="201"/>
        <end position="220"/>
    </location>
</feature>
<sequence length="790" mass="90431">MSIPSEEESVHTLEDGEVHYVKHGANIISYDTSSTIEKTKGKTGVVVESVQSFVEDEEEEDDGLDWEGDPTDMKNSPYAQVRAVVPVGDDPTIEINHWRTWFLTTVFVILFAGVNQFFSLRYPSLTINFLVAQVCCYPIGKLLSWLPDWKCKRCHFFDLNPGPFTKKEHAIVTISVALTSSTAYAMYVLNAQTAFYKKKQSVGYQFLLVWTSQMLGYGAAGLTRRWIVYPAACVWPQTLIAVSLFDSLHNTAIDKTIVNGWRITRYRFFFFVLLGSFVWYWVPGYLFTGLSNFNVILWGPKTRNNFIVNTIFGVKSGMGLMPVTFDYTQISQALTGSVFATPFYVVANTYASVFIFFMIVLPFLYFYNVWYAKYMPVISGTTYDNTGKSFNVTKVINPDFTINLEKYKKYSPIMVPFSYLLAYALNFAAVVAVFVHCGLYHGKDIMKGFTNRFHGGRDIHTRTYLKNYNDCPDWWYGIVQVVVAGLGFATVCGFDSGLPVWAFIIAIMLSLVNFIPQGILEAMTNQHVGLNIITELICGYMLPLRPMSNLLFKLYGFIVMRQGLELSRDLKLGVYMKVPPRLLFFIQMYATIISGMVTVGIQEWMYVHIDDVCSTTQKDGFICANGRTMFNASIIWSLPKYLFSPHRLYSPLMWFFLIGLLVPLGVYAAQRVFKKNQFLKHINTPVFFTGPGNIPPSTPYNYTLYFAMGYMLFTIRKRFPRWFNKYNFVMGAAVETGVAIAVVIIFLCVQYPAGNIKWWGNTVWKNTYDGKYKTYYTLKKNETFGPQKWW</sequence>
<feature type="transmembrane region" description="Helical" evidence="9">
    <location>
        <begin position="417"/>
        <end position="441"/>
    </location>
</feature>
<comment type="similarity">
    <text evidence="2">Belongs to the oligopeptide OPT transporter family.</text>
</comment>
<feature type="transmembrane region" description="Helical" evidence="9">
    <location>
        <begin position="501"/>
        <end position="520"/>
    </location>
</feature>
<feature type="transmembrane region" description="Helical" evidence="9">
    <location>
        <begin position="266"/>
        <end position="282"/>
    </location>
</feature>
<feature type="transmembrane region" description="Helical" evidence="9">
    <location>
        <begin position="648"/>
        <end position="669"/>
    </location>
</feature>
<name>J7S812_HUIN7</name>
<reference evidence="11" key="2">
    <citation type="submission" date="2012-08" db="EMBL/GenBank/DDBJ databases">
        <title>Genome sequence of Kazachstania naganishii.</title>
        <authorList>
            <person name="Gordon J.L."/>
            <person name="Armisen D."/>
            <person name="Proux-Wera E."/>
            <person name="OhEigeartaigh S.S."/>
            <person name="Byrne K.P."/>
            <person name="Wolfe K.H."/>
        </authorList>
    </citation>
    <scope>NUCLEOTIDE SEQUENCE [LARGE SCALE GENOMIC DNA]</scope>
    <source>
        <strain evidence="11">ATCC MYA-139 / BCRC 22969 / CBS 8797 / CCRC 22969 / KCTC 17520 / NBRC 10181 / NCYC 3082</strain>
    </source>
</reference>
<dbReference type="InterPro" id="IPR004648">
    <property type="entry name" value="Oligpept_transpt"/>
</dbReference>
<evidence type="ECO:0000256" key="1">
    <source>
        <dbReference type="ARBA" id="ARBA00004141"/>
    </source>
</evidence>
<dbReference type="InterPro" id="IPR004813">
    <property type="entry name" value="OPT"/>
</dbReference>
<feature type="transmembrane region" description="Helical" evidence="9">
    <location>
        <begin position="726"/>
        <end position="747"/>
    </location>
</feature>
<dbReference type="AlphaFoldDB" id="J7S812"/>
<dbReference type="OMA" id="RWIVYPA"/>
<evidence type="ECO:0008006" key="12">
    <source>
        <dbReference type="Google" id="ProtNLM"/>
    </source>
</evidence>
<evidence type="ECO:0000256" key="8">
    <source>
        <dbReference type="ARBA" id="ARBA00023136"/>
    </source>
</evidence>
<dbReference type="GO" id="GO:0098709">
    <property type="term" value="P:glutathione import across plasma membrane"/>
    <property type="evidence" value="ECO:0007669"/>
    <property type="project" value="EnsemblFungi"/>
</dbReference>
<evidence type="ECO:0000256" key="4">
    <source>
        <dbReference type="ARBA" id="ARBA00022692"/>
    </source>
</evidence>